<protein>
    <submittedName>
        <fullName evidence="1">Phenylacetate-CoA ligase</fullName>
    </submittedName>
</protein>
<dbReference type="Gene3D" id="3.40.50.12780">
    <property type="entry name" value="N-terminal domain of ligase-like"/>
    <property type="match status" value="1"/>
</dbReference>
<dbReference type="AlphaFoldDB" id="A0A1I0DXJ3"/>
<dbReference type="PANTHER" id="PTHR36932">
    <property type="entry name" value="CAPSULAR POLYSACCHARIDE BIOSYNTHESIS PROTEIN"/>
    <property type="match status" value="1"/>
</dbReference>
<dbReference type="InterPro" id="IPR053158">
    <property type="entry name" value="CapK_Type1_Caps_Biosynth"/>
</dbReference>
<dbReference type="InterPro" id="IPR042099">
    <property type="entry name" value="ANL_N_sf"/>
</dbReference>
<organism evidence="1 2">
    <name type="scientific">Thalassotalea agarivorans</name>
    <name type="common">Thalassomonas agarivorans</name>
    <dbReference type="NCBI Taxonomy" id="349064"/>
    <lineage>
        <taxon>Bacteria</taxon>
        <taxon>Pseudomonadati</taxon>
        <taxon>Pseudomonadota</taxon>
        <taxon>Gammaproteobacteria</taxon>
        <taxon>Alteromonadales</taxon>
        <taxon>Colwelliaceae</taxon>
        <taxon>Thalassotalea</taxon>
    </lineage>
</organism>
<dbReference type="Proteomes" id="UP000199308">
    <property type="component" value="Unassembled WGS sequence"/>
</dbReference>
<keyword evidence="1" id="KW-0436">Ligase</keyword>
<reference evidence="1 2" key="1">
    <citation type="submission" date="2016-10" db="EMBL/GenBank/DDBJ databases">
        <authorList>
            <person name="de Groot N.N."/>
        </authorList>
    </citation>
    <scope>NUCLEOTIDE SEQUENCE [LARGE SCALE GENOMIC DNA]</scope>
    <source>
        <strain evidence="1 2">DSM 19706</strain>
    </source>
</reference>
<dbReference type="GO" id="GO:0016874">
    <property type="term" value="F:ligase activity"/>
    <property type="evidence" value="ECO:0007669"/>
    <property type="project" value="UniProtKB-KW"/>
</dbReference>
<dbReference type="EMBL" id="FOHK01000007">
    <property type="protein sequence ID" value="SET36959.1"/>
    <property type="molecule type" value="Genomic_DNA"/>
</dbReference>
<evidence type="ECO:0000313" key="2">
    <source>
        <dbReference type="Proteomes" id="UP000199308"/>
    </source>
</evidence>
<gene>
    <name evidence="1" type="ORF">SAMN05660429_01628</name>
</gene>
<name>A0A1I0DXJ3_THASX</name>
<evidence type="ECO:0000313" key="1">
    <source>
        <dbReference type="EMBL" id="SET36959.1"/>
    </source>
</evidence>
<accession>A0A1I0DXJ3</accession>
<sequence length="449" mass="51133">MAAIYSGLFKHVLLPTYAKLRGKPLPKMVAEYNSHLTWSPEQIKAHQWQYLSLLLEHAFTHSTFYRSLWQKAGVESAKDITDFNAFTSLPIISKEDISAHYEQVRAHGFKDNIVKATGGSTGIPFKFELDVESNLRREAVMWRGYQQLGAGLGEKTLFLWGANIGEVSKARQLKEILYHRFYHRKMLNTFTLSEQNADEFINQINQYKPSAIVGYVQPTYLLARYILQHDIRIHRPLAVLTGAEALHDFQRDTIEKAFGCNTYNTFGCREFMLIASECNSHKSLHINSDHLVVETVDNSGQPISGQSGDLVITDLFNYGMPLIRYKNGDCATLSNKQCECGNPFPIMESVDGRQLDVIKTRSGKTIPGELFPHLFKEFSGIVKFQVKQTSLNYIDILLVTNKQFKAEEADVIKREINRYSNDELELNLVFVEDIPLTPSGKHRVTICEV</sequence>
<dbReference type="SUPFAM" id="SSF56801">
    <property type="entry name" value="Acetyl-CoA synthetase-like"/>
    <property type="match status" value="1"/>
</dbReference>
<keyword evidence="2" id="KW-1185">Reference proteome</keyword>
<dbReference type="RefSeq" id="WP_245732105.1">
    <property type="nucleotide sequence ID" value="NZ_AP027363.1"/>
</dbReference>
<proteinExistence type="predicted"/>
<dbReference type="PANTHER" id="PTHR36932:SF1">
    <property type="entry name" value="CAPSULAR POLYSACCHARIDE BIOSYNTHESIS PROTEIN"/>
    <property type="match status" value="1"/>
</dbReference>
<dbReference type="STRING" id="349064.SAMN05660429_01628"/>